<feature type="compositionally biased region" description="Polar residues" evidence="1">
    <location>
        <begin position="1"/>
        <end position="12"/>
    </location>
</feature>
<reference evidence="2" key="1">
    <citation type="submission" date="2013-07" db="EMBL/GenBank/DDBJ databases">
        <title>The genome of Eucalyptus grandis.</title>
        <authorList>
            <person name="Schmutz J."/>
            <person name="Hayes R."/>
            <person name="Myburg A."/>
            <person name="Tuskan G."/>
            <person name="Grattapaglia D."/>
            <person name="Rokhsar D.S."/>
        </authorList>
    </citation>
    <scope>NUCLEOTIDE SEQUENCE</scope>
    <source>
        <tissue evidence="2">Leaf extractions</tissue>
    </source>
</reference>
<gene>
    <name evidence="2" type="ORF">EUGRSUZ_G02962</name>
</gene>
<sequence>MGLGSQRKSSPSLPKIRFSPPNGNAASAKRVNIMKGEWGRALLSEVGCRFFVVRPFSYSGPNRKGGAFRHYR</sequence>
<dbReference type="Gramene" id="KCW65567">
    <property type="protein sequence ID" value="KCW65567"/>
    <property type="gene ID" value="EUGRSUZ_G02962"/>
</dbReference>
<name>A0A059BH61_EUCGR</name>
<protein>
    <submittedName>
        <fullName evidence="2">Uncharacterized protein</fullName>
    </submittedName>
</protein>
<dbReference type="InParanoid" id="A0A059BH61"/>
<proteinExistence type="predicted"/>
<organism evidence="2">
    <name type="scientific">Eucalyptus grandis</name>
    <name type="common">Flooded gum</name>
    <dbReference type="NCBI Taxonomy" id="71139"/>
    <lineage>
        <taxon>Eukaryota</taxon>
        <taxon>Viridiplantae</taxon>
        <taxon>Streptophyta</taxon>
        <taxon>Embryophyta</taxon>
        <taxon>Tracheophyta</taxon>
        <taxon>Spermatophyta</taxon>
        <taxon>Magnoliopsida</taxon>
        <taxon>eudicotyledons</taxon>
        <taxon>Gunneridae</taxon>
        <taxon>Pentapetalae</taxon>
        <taxon>rosids</taxon>
        <taxon>malvids</taxon>
        <taxon>Myrtales</taxon>
        <taxon>Myrtaceae</taxon>
        <taxon>Myrtoideae</taxon>
        <taxon>Eucalypteae</taxon>
        <taxon>Eucalyptus</taxon>
    </lineage>
</organism>
<accession>A0A059BH61</accession>
<dbReference type="EMBL" id="KK198759">
    <property type="protein sequence ID" value="KCW65567.1"/>
    <property type="molecule type" value="Genomic_DNA"/>
</dbReference>
<dbReference type="AlphaFoldDB" id="A0A059BH61"/>
<evidence type="ECO:0000256" key="1">
    <source>
        <dbReference type="SAM" id="MobiDB-lite"/>
    </source>
</evidence>
<evidence type="ECO:0000313" key="2">
    <source>
        <dbReference type="EMBL" id="KCW65567.1"/>
    </source>
</evidence>
<feature type="region of interest" description="Disordered" evidence="1">
    <location>
        <begin position="1"/>
        <end position="26"/>
    </location>
</feature>